<evidence type="ECO:0000313" key="2">
    <source>
        <dbReference type="Proteomes" id="UP000262210"/>
    </source>
</evidence>
<name>A0A9C7QZJ4_9GAMM</name>
<reference evidence="1 2" key="1">
    <citation type="journal article" date="2018" name="Nat. Biotechnol.">
        <title>A standardized bacterial taxonomy based on genome phylogeny substantially revises the tree of life.</title>
        <authorList>
            <person name="Parks D.H."/>
            <person name="Chuvochina M."/>
            <person name="Waite D.W."/>
            <person name="Rinke C."/>
            <person name="Skarshewski A."/>
            <person name="Chaumeil P.A."/>
            <person name="Hugenholtz P."/>
        </authorList>
    </citation>
    <scope>NUCLEOTIDE SEQUENCE [LARGE SCALE GENOMIC DNA]</scope>
    <source>
        <strain evidence="1">UBA11264</strain>
    </source>
</reference>
<dbReference type="EMBL" id="DPSM01000029">
    <property type="protein sequence ID" value="HCK02920.1"/>
    <property type="molecule type" value="Genomic_DNA"/>
</dbReference>
<evidence type="ECO:0008006" key="3">
    <source>
        <dbReference type="Google" id="ProtNLM"/>
    </source>
</evidence>
<gene>
    <name evidence="1" type="ORF">DHV72_23255</name>
</gene>
<organism evidence="1 2">
    <name type="scientific">Serratia grimesii</name>
    <dbReference type="NCBI Taxonomy" id="82995"/>
    <lineage>
        <taxon>Bacteria</taxon>
        <taxon>Pseudomonadati</taxon>
        <taxon>Pseudomonadota</taxon>
        <taxon>Gammaproteobacteria</taxon>
        <taxon>Enterobacterales</taxon>
        <taxon>Yersiniaceae</taxon>
        <taxon>Serratia</taxon>
    </lineage>
</organism>
<accession>A0A9C7QZJ4</accession>
<evidence type="ECO:0000313" key="1">
    <source>
        <dbReference type="EMBL" id="HCK02920.1"/>
    </source>
</evidence>
<comment type="caution">
    <text evidence="1">The sequence shown here is derived from an EMBL/GenBank/DDBJ whole genome shotgun (WGS) entry which is preliminary data.</text>
</comment>
<dbReference type="Proteomes" id="UP000262210">
    <property type="component" value="Unassembled WGS sequence"/>
</dbReference>
<proteinExistence type="predicted"/>
<protein>
    <recommendedName>
        <fullName evidence="3">NTP pyrophosphohydrolase</fullName>
    </recommendedName>
</protein>
<dbReference type="AlphaFoldDB" id="A0A9C7QZJ4"/>
<dbReference type="Pfam" id="PF21829">
    <property type="entry name" value="DUF6889"/>
    <property type="match status" value="1"/>
</dbReference>
<sequence length="59" mass="6772">MAKGRSFLLRPVHARMCSYESIKDGTLTLADIALMNESLDVEAENNYLIKKWQADNNER</sequence>
<dbReference type="InterPro" id="IPR054182">
    <property type="entry name" value="DUF6889"/>
</dbReference>